<reference evidence="10 11" key="1">
    <citation type="journal article" date="2019" name="Mol. Ecol. Resour.">
        <title>Improving Illumina assemblies with Hi-C and long reads: an example with the North African dromedary.</title>
        <authorList>
            <person name="Elbers J.P."/>
            <person name="Rogers M.F."/>
            <person name="Perelman P.L."/>
            <person name="Proskuryakova A.A."/>
            <person name="Serdyukova N.A."/>
            <person name="Johnson W.E."/>
            <person name="Horin P."/>
            <person name="Corander J."/>
            <person name="Murphy D."/>
            <person name="Burger P.A."/>
        </authorList>
    </citation>
    <scope>NUCLEOTIDE SEQUENCE [LARGE SCALE GENOMIC DNA]</scope>
    <source>
        <strain evidence="10">Drom800</strain>
        <tissue evidence="10">Blood</tissue>
    </source>
</reference>
<comment type="caution">
    <text evidence="10">The sequence shown here is derived from an EMBL/GenBank/DDBJ whole genome shotgun (WGS) entry which is preliminary data.</text>
</comment>
<keyword evidence="2 7" id="KW-0812">Transmembrane</keyword>
<evidence type="ECO:0000313" key="11">
    <source>
        <dbReference type="Proteomes" id="UP000299084"/>
    </source>
</evidence>
<evidence type="ECO:0000256" key="2">
    <source>
        <dbReference type="ARBA" id="ARBA00022692"/>
    </source>
</evidence>
<evidence type="ECO:0000256" key="5">
    <source>
        <dbReference type="ARBA" id="ARBA00023136"/>
    </source>
</evidence>
<evidence type="ECO:0000256" key="3">
    <source>
        <dbReference type="ARBA" id="ARBA00022737"/>
    </source>
</evidence>
<evidence type="ECO:0000259" key="9">
    <source>
        <dbReference type="PROSITE" id="PS51225"/>
    </source>
</evidence>
<dbReference type="GO" id="GO:0005911">
    <property type="term" value="C:cell-cell junction"/>
    <property type="evidence" value="ECO:0007669"/>
    <property type="project" value="TreeGrafter"/>
</dbReference>
<feature type="domain" description="MARVEL" evidence="9">
    <location>
        <begin position="15"/>
        <end position="147"/>
    </location>
</feature>
<keyword evidence="3" id="KW-0677">Repeat</keyword>
<evidence type="ECO:0000256" key="4">
    <source>
        <dbReference type="ARBA" id="ARBA00022989"/>
    </source>
</evidence>
<evidence type="ECO:0000256" key="7">
    <source>
        <dbReference type="PROSITE-ProRule" id="PRU00581"/>
    </source>
</evidence>
<dbReference type="GO" id="GO:0005886">
    <property type="term" value="C:plasma membrane"/>
    <property type="evidence" value="ECO:0007669"/>
    <property type="project" value="TreeGrafter"/>
</dbReference>
<protein>
    <submittedName>
        <fullName evidence="10">Myeloid-associated differentiation marker</fullName>
    </submittedName>
</protein>
<comment type="subcellular location">
    <subcellularLocation>
        <location evidence="1">Membrane</location>
        <topology evidence="1">Multi-pass membrane protein</topology>
    </subcellularLocation>
</comment>
<feature type="transmembrane region" description="Helical" evidence="8">
    <location>
        <begin position="163"/>
        <end position="180"/>
    </location>
</feature>
<dbReference type="PROSITE" id="PS51225">
    <property type="entry name" value="MARVEL"/>
    <property type="match status" value="2"/>
</dbReference>
<dbReference type="Proteomes" id="UP000299084">
    <property type="component" value="Unassembled WGS sequence"/>
</dbReference>
<keyword evidence="11" id="KW-1185">Reference proteome</keyword>
<dbReference type="STRING" id="9838.ENSCDRP00005029910"/>
<dbReference type="AlphaFoldDB" id="A0A5N4CEC9"/>
<name>A0A5N4CEC9_CAMDR</name>
<evidence type="ECO:0000256" key="6">
    <source>
        <dbReference type="ARBA" id="ARBA00034721"/>
    </source>
</evidence>
<organism evidence="10 11">
    <name type="scientific">Camelus dromedarius</name>
    <name type="common">Dromedary</name>
    <name type="synonym">Arabian camel</name>
    <dbReference type="NCBI Taxonomy" id="9838"/>
    <lineage>
        <taxon>Eukaryota</taxon>
        <taxon>Metazoa</taxon>
        <taxon>Chordata</taxon>
        <taxon>Craniata</taxon>
        <taxon>Vertebrata</taxon>
        <taxon>Euteleostomi</taxon>
        <taxon>Mammalia</taxon>
        <taxon>Eutheria</taxon>
        <taxon>Laurasiatheria</taxon>
        <taxon>Artiodactyla</taxon>
        <taxon>Tylopoda</taxon>
        <taxon>Camelidae</taxon>
        <taxon>Camelus</taxon>
    </lineage>
</organism>
<dbReference type="InterPro" id="IPR047123">
    <property type="entry name" value="MYADM-like"/>
</dbReference>
<dbReference type="InterPro" id="IPR008253">
    <property type="entry name" value="Marvel"/>
</dbReference>
<feature type="transmembrane region" description="Helical" evidence="8">
    <location>
        <begin position="121"/>
        <end position="143"/>
    </location>
</feature>
<dbReference type="PANTHER" id="PTHR17068:SF3">
    <property type="entry name" value="MYELOID-ASSOCIATED DIFFERENTIATION MARKER"/>
    <property type="match status" value="1"/>
</dbReference>
<feature type="transmembrane region" description="Helical" evidence="8">
    <location>
        <begin position="186"/>
        <end position="209"/>
    </location>
</feature>
<comment type="similarity">
    <text evidence="6">Belongs to the MAL family.</text>
</comment>
<gene>
    <name evidence="10" type="ORF">Cadr_000026071</name>
</gene>
<evidence type="ECO:0000313" key="10">
    <source>
        <dbReference type="EMBL" id="KAB1257256.1"/>
    </source>
</evidence>
<evidence type="ECO:0000256" key="1">
    <source>
        <dbReference type="ARBA" id="ARBA00004141"/>
    </source>
</evidence>
<proteinExistence type="inferred from homology"/>
<evidence type="ECO:0000256" key="8">
    <source>
        <dbReference type="SAM" id="Phobius"/>
    </source>
</evidence>
<dbReference type="EMBL" id="JWIN03000027">
    <property type="protein sequence ID" value="KAB1257256.1"/>
    <property type="molecule type" value="Genomic_DNA"/>
</dbReference>
<keyword evidence="4 8" id="KW-1133">Transmembrane helix</keyword>
<feature type="transmembrane region" description="Helical" evidence="8">
    <location>
        <begin position="216"/>
        <end position="235"/>
    </location>
</feature>
<feature type="transmembrane region" description="Helical" evidence="8">
    <location>
        <begin position="21"/>
        <end position="41"/>
    </location>
</feature>
<sequence length="241" mass="26943">MTSRASTRSSSGLGSVTIMGYFLRLLLLFSTCVAFSLVASMSTWRGAAVNWSTFVWCFCFFMTLIILIVELFGLQSRLHLSWNSFLITCACYATLFCLSASIIFAITYIQLFPRSASQVQAIATIAFSCIASMAYATDVAWTWAMTGDLPCYLFTLPDLFKRLEIFVTCIIFAFISSPYQYLHRPALVWCVAMYAICFLLGAVALLLNWCDCDNRLPIPFSVFQLGLTLLSVLLYTSTVVL</sequence>
<dbReference type="Pfam" id="PF01284">
    <property type="entry name" value="MARVEL"/>
    <property type="match status" value="1"/>
</dbReference>
<feature type="domain" description="MARVEL" evidence="9">
    <location>
        <begin position="152"/>
        <end position="241"/>
    </location>
</feature>
<dbReference type="PANTHER" id="PTHR17068">
    <property type="entry name" value="MYELOID-ASSOCIATED DIFFERENTIATION MARKER MYADM FAMILY MEMBER"/>
    <property type="match status" value="1"/>
</dbReference>
<keyword evidence="5 7" id="KW-0472">Membrane</keyword>
<feature type="transmembrane region" description="Helical" evidence="8">
    <location>
        <begin position="85"/>
        <end position="109"/>
    </location>
</feature>
<accession>A0A5N4CEC9</accession>
<feature type="transmembrane region" description="Helical" evidence="8">
    <location>
        <begin position="53"/>
        <end position="73"/>
    </location>
</feature>